<dbReference type="RefSeq" id="WP_173127488.1">
    <property type="nucleotide sequence ID" value="NZ_JABRWJ010000007.1"/>
</dbReference>
<organism evidence="6 7">
    <name type="scientific">Pseudaquabacterium terrae</name>
    <dbReference type="NCBI Taxonomy" id="2732868"/>
    <lineage>
        <taxon>Bacteria</taxon>
        <taxon>Pseudomonadati</taxon>
        <taxon>Pseudomonadota</taxon>
        <taxon>Betaproteobacteria</taxon>
        <taxon>Burkholderiales</taxon>
        <taxon>Sphaerotilaceae</taxon>
        <taxon>Pseudaquabacterium</taxon>
    </lineage>
</organism>
<dbReference type="PANTHER" id="PTHR43094">
    <property type="entry name" value="AMINOTRANSFERASE"/>
    <property type="match status" value="1"/>
</dbReference>
<dbReference type="CDD" id="cd00610">
    <property type="entry name" value="OAT_like"/>
    <property type="match status" value="1"/>
</dbReference>
<accession>A0ABX2EMF9</accession>
<name>A0ABX2EMF9_9BURK</name>
<dbReference type="SUPFAM" id="SSF53383">
    <property type="entry name" value="PLP-dependent transferases"/>
    <property type="match status" value="1"/>
</dbReference>
<dbReference type="InterPro" id="IPR015422">
    <property type="entry name" value="PyrdxlP-dep_Trfase_small"/>
</dbReference>
<keyword evidence="6" id="KW-0808">Transferase</keyword>
<keyword evidence="3 4" id="KW-0663">Pyridoxal phosphate</keyword>
<protein>
    <submittedName>
        <fullName evidence="6">Aspartate aminotransferase family protein</fullName>
    </submittedName>
</protein>
<keyword evidence="6" id="KW-0032">Aminotransferase</keyword>
<evidence type="ECO:0000256" key="1">
    <source>
        <dbReference type="ARBA" id="ARBA00001933"/>
    </source>
</evidence>
<dbReference type="Pfam" id="PF00202">
    <property type="entry name" value="Aminotran_3"/>
    <property type="match status" value="1"/>
</dbReference>
<dbReference type="Proteomes" id="UP000737171">
    <property type="component" value="Unassembled WGS sequence"/>
</dbReference>
<evidence type="ECO:0000313" key="6">
    <source>
        <dbReference type="EMBL" id="NRF69813.1"/>
    </source>
</evidence>
<dbReference type="InterPro" id="IPR015424">
    <property type="entry name" value="PyrdxlP-dep_Trfase"/>
</dbReference>
<dbReference type="GO" id="GO:0008483">
    <property type="term" value="F:transaminase activity"/>
    <property type="evidence" value="ECO:0007669"/>
    <property type="project" value="UniProtKB-KW"/>
</dbReference>
<evidence type="ECO:0000256" key="3">
    <source>
        <dbReference type="ARBA" id="ARBA00022898"/>
    </source>
</evidence>
<comment type="cofactor">
    <cofactor evidence="1">
        <name>pyridoxal 5'-phosphate</name>
        <dbReference type="ChEBI" id="CHEBI:597326"/>
    </cofactor>
</comment>
<feature type="region of interest" description="Disordered" evidence="5">
    <location>
        <begin position="199"/>
        <end position="221"/>
    </location>
</feature>
<comment type="similarity">
    <text evidence="2 4">Belongs to the class-III pyridoxal-phosphate-dependent aminotransferase family.</text>
</comment>
<evidence type="ECO:0000313" key="7">
    <source>
        <dbReference type="Proteomes" id="UP000737171"/>
    </source>
</evidence>
<evidence type="ECO:0000256" key="5">
    <source>
        <dbReference type="SAM" id="MobiDB-lite"/>
    </source>
</evidence>
<dbReference type="InterPro" id="IPR049704">
    <property type="entry name" value="Aminotrans_3_PPA_site"/>
</dbReference>
<dbReference type="PANTHER" id="PTHR43094:SF1">
    <property type="entry name" value="AMINOTRANSFERASE CLASS-III"/>
    <property type="match status" value="1"/>
</dbReference>
<dbReference type="InterPro" id="IPR015421">
    <property type="entry name" value="PyrdxlP-dep_Trfase_major"/>
</dbReference>
<gene>
    <name evidence="6" type="ORF">HLB44_22665</name>
</gene>
<proteinExistence type="inferred from homology"/>
<dbReference type="InterPro" id="IPR005814">
    <property type="entry name" value="Aminotrans_3"/>
</dbReference>
<dbReference type="Gene3D" id="3.90.1150.10">
    <property type="entry name" value="Aspartate Aminotransferase, domain 1"/>
    <property type="match status" value="1"/>
</dbReference>
<dbReference type="PROSITE" id="PS00600">
    <property type="entry name" value="AA_TRANSFER_CLASS_3"/>
    <property type="match status" value="1"/>
</dbReference>
<evidence type="ECO:0000256" key="4">
    <source>
        <dbReference type="RuleBase" id="RU003560"/>
    </source>
</evidence>
<keyword evidence="7" id="KW-1185">Reference proteome</keyword>
<comment type="caution">
    <text evidence="6">The sequence shown here is derived from an EMBL/GenBank/DDBJ whole genome shotgun (WGS) entry which is preliminary data.</text>
</comment>
<evidence type="ECO:0000256" key="2">
    <source>
        <dbReference type="ARBA" id="ARBA00008954"/>
    </source>
</evidence>
<dbReference type="Gene3D" id="3.40.640.10">
    <property type="entry name" value="Type I PLP-dependent aspartate aminotransferase-like (Major domain)"/>
    <property type="match status" value="1"/>
</dbReference>
<reference evidence="6 7" key="1">
    <citation type="submission" date="2020-05" db="EMBL/GenBank/DDBJ databases">
        <title>Aquincola sp. isolate from soil.</title>
        <authorList>
            <person name="Han J."/>
            <person name="Kim D.-U."/>
        </authorList>
    </citation>
    <scope>NUCLEOTIDE SEQUENCE [LARGE SCALE GENOMIC DNA]</scope>
    <source>
        <strain evidence="6 7">S2</strain>
    </source>
</reference>
<sequence>MNTELRSKTRTTADWQAADAAHFLHPFTDFQSLAKKGSRIITKAENIYLTDSDGQRILDAMSGLWCVNVGYGQQALIDAATRQLKELPFYNAFFQTATPPAIELAELLAEVTPPQFKHVFFTGSGSEGNDTIVRMVRRYWDIQGQPGRSVIISRRNGYHGSTMAGASLGGMSAMHAQGGLPIPGIEHIDQPYWVEHGQHRPAPSRLKAGDPPRGAGDEGDLGAGISREQFGLVAARWLEEKILAVGVERVAAFIGEPIQGAGGVIIPPATYWPEIQRICDKYGILLVSDEVITGFGRTGRWFGCETFGARPDLMTFAKGVTSGYIPLGGVMVGERVAEALIERGGEFEHGYTYSGHPVACAVALANIKLIRELGLVERVHDDVGPYLAEGFESLKAHPLVGDAESCGLMGAVLLVKDKDGLKPFDESVGIGMVCRGHCFREGLIMRAVGNRMIIAPPLVITRAQIDEMMALIRRCLDLTLADARREGWL</sequence>
<dbReference type="EMBL" id="JABRWJ010000007">
    <property type="protein sequence ID" value="NRF69813.1"/>
    <property type="molecule type" value="Genomic_DNA"/>
</dbReference>